<keyword evidence="2" id="KW-0547">Nucleotide-binding</keyword>
<evidence type="ECO:0000256" key="1">
    <source>
        <dbReference type="ARBA" id="ARBA00006611"/>
    </source>
</evidence>
<dbReference type="GO" id="GO:0016887">
    <property type="term" value="F:ATP hydrolysis activity"/>
    <property type="evidence" value="ECO:0007669"/>
    <property type="project" value="TreeGrafter"/>
</dbReference>
<organism evidence="5 6">
    <name type="scientific">Candidatus Amesbacteria bacterium GW2011_GWC1_47_15</name>
    <dbReference type="NCBI Taxonomy" id="1618364"/>
    <lineage>
        <taxon>Bacteria</taxon>
        <taxon>Candidatus Amesiibacteriota</taxon>
    </lineage>
</organism>
<dbReference type="PATRIC" id="fig|1618364.3.peg.534"/>
<dbReference type="EMBL" id="LCNU01000015">
    <property type="protein sequence ID" value="KKU63919.1"/>
    <property type="molecule type" value="Genomic_DNA"/>
</dbReference>
<sequence length="399" mass="44236">MHMSAVGAFSLSEMSSPVEIVDQMVNQAVRLNASDILIEPQEKQAVVRLRVDGVLQTFGEMPLGSYDQVMSRIKVLGNMDVAESRKPQESKIRFSSDGHPYVLRAAIVSTNFGQMAALRVLDSPKFTEFTQLGMSEAVIDKIKRNISGRYGLFLVCGPTGAGKTTTVHTCLKHLNNGEVNIMTIEDPVEYIMDGLNQIEVGEDVGLDFVSGLRTVLRMNPDVVFVGEIRDAATARIAIQAALTGHLVISTLHSRNSVGALFRLLDLGVDRYILNYALRAIVSQRLMRKICSHCKEIYQPTESERMFYRREKGDLPGQLTAGRGCDLCAHNKFQGMAGIYEMLEMDEVLRKMVLSEADEAGFKAELDSREFEDLNSAGLRLVDDGTTSLHEYIRTLYDAG</sequence>
<comment type="similarity">
    <text evidence="1">Belongs to the GSP E family.</text>
</comment>
<protein>
    <submittedName>
        <fullName evidence="5">General secretion pathway protein E</fullName>
    </submittedName>
</protein>
<dbReference type="PANTHER" id="PTHR30258:SF2">
    <property type="entry name" value="COMG OPERON PROTEIN 1"/>
    <property type="match status" value="1"/>
</dbReference>
<evidence type="ECO:0000313" key="5">
    <source>
        <dbReference type="EMBL" id="KKU63919.1"/>
    </source>
</evidence>
<dbReference type="InterPro" id="IPR003593">
    <property type="entry name" value="AAA+_ATPase"/>
</dbReference>
<feature type="domain" description="AAA+ ATPase" evidence="4">
    <location>
        <begin position="149"/>
        <end position="270"/>
    </location>
</feature>
<dbReference type="CDD" id="cd01129">
    <property type="entry name" value="PulE-GspE-like"/>
    <property type="match status" value="1"/>
</dbReference>
<dbReference type="Pfam" id="PF00437">
    <property type="entry name" value="T2SSE"/>
    <property type="match status" value="1"/>
</dbReference>
<proteinExistence type="inferred from homology"/>
<evidence type="ECO:0000256" key="2">
    <source>
        <dbReference type="ARBA" id="ARBA00022741"/>
    </source>
</evidence>
<evidence type="ECO:0000313" key="6">
    <source>
        <dbReference type="Proteomes" id="UP000034502"/>
    </source>
</evidence>
<comment type="caution">
    <text evidence="5">The sequence shown here is derived from an EMBL/GenBank/DDBJ whole genome shotgun (WGS) entry which is preliminary data.</text>
</comment>
<keyword evidence="3" id="KW-0067">ATP-binding</keyword>
<dbReference type="AlphaFoldDB" id="A0A0G1S347"/>
<gene>
    <name evidence="5" type="ORF">UX86_C0015G0009</name>
</gene>
<dbReference type="STRING" id="1618364.UX86_C0015G0009"/>
<dbReference type="SMART" id="SM00382">
    <property type="entry name" value="AAA"/>
    <property type="match status" value="1"/>
</dbReference>
<dbReference type="GO" id="GO:0005886">
    <property type="term" value="C:plasma membrane"/>
    <property type="evidence" value="ECO:0007669"/>
    <property type="project" value="TreeGrafter"/>
</dbReference>
<dbReference type="PANTHER" id="PTHR30258">
    <property type="entry name" value="TYPE II SECRETION SYSTEM PROTEIN GSPE-RELATED"/>
    <property type="match status" value="1"/>
</dbReference>
<evidence type="ECO:0000259" key="4">
    <source>
        <dbReference type="SMART" id="SM00382"/>
    </source>
</evidence>
<dbReference type="Gene3D" id="3.30.450.90">
    <property type="match status" value="1"/>
</dbReference>
<dbReference type="Proteomes" id="UP000034502">
    <property type="component" value="Unassembled WGS sequence"/>
</dbReference>
<dbReference type="SUPFAM" id="SSF52540">
    <property type="entry name" value="P-loop containing nucleoside triphosphate hydrolases"/>
    <property type="match status" value="1"/>
</dbReference>
<dbReference type="GO" id="GO:0005524">
    <property type="term" value="F:ATP binding"/>
    <property type="evidence" value="ECO:0007669"/>
    <property type="project" value="UniProtKB-KW"/>
</dbReference>
<accession>A0A0G1S347</accession>
<name>A0A0G1S347_9BACT</name>
<reference evidence="5 6" key="1">
    <citation type="journal article" date="2015" name="Nature">
        <title>rRNA introns, odd ribosomes, and small enigmatic genomes across a large radiation of phyla.</title>
        <authorList>
            <person name="Brown C.T."/>
            <person name="Hug L.A."/>
            <person name="Thomas B.C."/>
            <person name="Sharon I."/>
            <person name="Castelle C.J."/>
            <person name="Singh A."/>
            <person name="Wilkins M.J."/>
            <person name="Williams K.H."/>
            <person name="Banfield J.F."/>
        </authorList>
    </citation>
    <scope>NUCLEOTIDE SEQUENCE [LARGE SCALE GENOMIC DNA]</scope>
</reference>
<dbReference type="Gene3D" id="3.40.50.300">
    <property type="entry name" value="P-loop containing nucleotide triphosphate hydrolases"/>
    <property type="match status" value="1"/>
</dbReference>
<evidence type="ECO:0000256" key="3">
    <source>
        <dbReference type="ARBA" id="ARBA00022840"/>
    </source>
</evidence>
<dbReference type="InterPro" id="IPR027417">
    <property type="entry name" value="P-loop_NTPase"/>
</dbReference>
<dbReference type="InterPro" id="IPR001482">
    <property type="entry name" value="T2SS/T4SS_dom"/>
</dbReference>